<evidence type="ECO:0000256" key="3">
    <source>
        <dbReference type="ARBA" id="ARBA00022917"/>
    </source>
</evidence>
<evidence type="ECO:0000259" key="4">
    <source>
        <dbReference type="SMART" id="SM00888"/>
    </source>
</evidence>
<evidence type="ECO:0000256" key="1">
    <source>
        <dbReference type="ARBA" id="ARBA00007411"/>
    </source>
</evidence>
<keyword evidence="6" id="KW-1185">Reference proteome</keyword>
<dbReference type="SMART" id="SM00888">
    <property type="entry name" value="EF1_GNE"/>
    <property type="match status" value="1"/>
</dbReference>
<dbReference type="SUPFAM" id="SSF53335">
    <property type="entry name" value="S-adenosyl-L-methionine-dependent methyltransferases"/>
    <property type="match status" value="1"/>
</dbReference>
<dbReference type="Gene3D" id="3.30.70.60">
    <property type="match status" value="1"/>
</dbReference>
<protein>
    <recommendedName>
        <fullName evidence="4">Translation elongation factor EF1B beta/delta subunit guanine nucleotide exchange domain-containing protein</fullName>
    </recommendedName>
</protein>
<evidence type="ECO:0000313" key="6">
    <source>
        <dbReference type="Proteomes" id="UP001165082"/>
    </source>
</evidence>
<gene>
    <name evidence="5" type="ORF">TrRE_jg12644</name>
</gene>
<dbReference type="SUPFAM" id="SSF54984">
    <property type="entry name" value="eEF-1beta-like"/>
    <property type="match status" value="1"/>
</dbReference>
<keyword evidence="3" id="KW-0648">Protein biosynthesis</keyword>
<dbReference type="InterPro" id="IPR029063">
    <property type="entry name" value="SAM-dependent_MTases_sf"/>
</dbReference>
<evidence type="ECO:0000313" key="5">
    <source>
        <dbReference type="EMBL" id="GMH48037.1"/>
    </source>
</evidence>
<evidence type="ECO:0000256" key="2">
    <source>
        <dbReference type="ARBA" id="ARBA00022768"/>
    </source>
</evidence>
<dbReference type="Proteomes" id="UP001165082">
    <property type="component" value="Unassembled WGS sequence"/>
</dbReference>
<keyword evidence="2" id="KW-0251">Elongation factor</keyword>
<dbReference type="EMBL" id="BRXZ01000591">
    <property type="protein sequence ID" value="GMH48037.1"/>
    <property type="molecule type" value="Genomic_DNA"/>
</dbReference>
<organism evidence="5 6">
    <name type="scientific">Triparma retinervis</name>
    <dbReference type="NCBI Taxonomy" id="2557542"/>
    <lineage>
        <taxon>Eukaryota</taxon>
        <taxon>Sar</taxon>
        <taxon>Stramenopiles</taxon>
        <taxon>Ochrophyta</taxon>
        <taxon>Bolidophyceae</taxon>
        <taxon>Parmales</taxon>
        <taxon>Triparmaceae</taxon>
        <taxon>Triparma</taxon>
    </lineage>
</organism>
<dbReference type="InterPro" id="IPR014038">
    <property type="entry name" value="EF1B_bsu/dsu_GNE"/>
</dbReference>
<reference evidence="5" key="1">
    <citation type="submission" date="2022-07" db="EMBL/GenBank/DDBJ databases">
        <title>Genome analysis of Parmales, a sister group of diatoms, reveals the evolutionary specialization of diatoms from phago-mixotrophs to photoautotrophs.</title>
        <authorList>
            <person name="Ban H."/>
            <person name="Sato S."/>
            <person name="Yoshikawa S."/>
            <person name="Kazumasa Y."/>
            <person name="Nakamura Y."/>
            <person name="Ichinomiya M."/>
            <person name="Saitoh K."/>
            <person name="Sato N."/>
            <person name="Blanc-Mathieu R."/>
            <person name="Endo H."/>
            <person name="Kuwata A."/>
            <person name="Ogata H."/>
        </authorList>
    </citation>
    <scope>NUCLEOTIDE SEQUENCE</scope>
</reference>
<comment type="caution">
    <text evidence="5">The sequence shown here is derived from an EMBL/GenBank/DDBJ whole genome shotgun (WGS) entry which is preliminary data.</text>
</comment>
<dbReference type="Pfam" id="PF00736">
    <property type="entry name" value="EF1_GNE"/>
    <property type="match status" value="1"/>
</dbReference>
<sequence>GALYDPAFLRVVSPLYDMHMGCENMGPLLYSLVRFLKPKRVLEIGAGLTSIFLLQALVDNEKEEEAMRRMRGGEGGCKCEGVEWSVDGYFEEKGAGGKEAMLHIVDNMEHEATTAHLVMDAAKTLGISRHLNVVVADCYELEPGAFGDEELDFVWLDGISTDERFEGLYKKYWKNLKCGGHAAVHSTLTNTTSKAWLSKIHSERSAEASKVAVDFHVKIYDPEETDLETLAGNILGSPKVGGGGCEGNVEFTGKYRLEEVGYGIKKLVLAATADSVEAGENTAEIIAEIWEADIQSVDVEETRQNSFTIMQKREGYIENTYSWSP</sequence>
<dbReference type="InterPro" id="IPR036219">
    <property type="entry name" value="eEF-1beta-like_sf"/>
</dbReference>
<dbReference type="InterPro" id="IPR014717">
    <property type="entry name" value="Transl_elong_EF1B/ribsomal_bS6"/>
</dbReference>
<dbReference type="OrthoDB" id="69177at2759"/>
<dbReference type="Gene3D" id="3.40.50.150">
    <property type="entry name" value="Vaccinia Virus protein VP39"/>
    <property type="match status" value="1"/>
</dbReference>
<feature type="non-terminal residue" evidence="5">
    <location>
        <position position="1"/>
    </location>
</feature>
<dbReference type="AlphaFoldDB" id="A0A9W6ZB32"/>
<dbReference type="GO" id="GO:0003746">
    <property type="term" value="F:translation elongation factor activity"/>
    <property type="evidence" value="ECO:0007669"/>
    <property type="project" value="UniProtKB-KW"/>
</dbReference>
<feature type="domain" description="Translation elongation factor EF1B beta/delta subunit guanine nucleotide exchange" evidence="4">
    <location>
        <begin position="210"/>
        <end position="305"/>
    </location>
</feature>
<name>A0A9W6ZB32_9STRA</name>
<proteinExistence type="inferred from homology"/>
<accession>A0A9W6ZB32</accession>
<comment type="similarity">
    <text evidence="1">Belongs to the EF-1-beta/EF-1-delta family.</text>
</comment>